<evidence type="ECO:0000256" key="1">
    <source>
        <dbReference type="ARBA" id="ARBA00006382"/>
    </source>
</evidence>
<dbReference type="NCBIfam" id="NF006929">
    <property type="entry name" value="PRK09414.1"/>
    <property type="match status" value="1"/>
</dbReference>
<reference evidence="7 8" key="1">
    <citation type="submission" date="2024-10" db="EMBL/GenBank/DDBJ databases">
        <title>The Natural Products Discovery Center: Release of the First 8490 Sequenced Strains for Exploring Actinobacteria Biosynthetic Diversity.</title>
        <authorList>
            <person name="Kalkreuter E."/>
            <person name="Kautsar S.A."/>
            <person name="Yang D."/>
            <person name="Bader C.D."/>
            <person name="Teijaro C.N."/>
            <person name="Fluegel L."/>
            <person name="Davis C.M."/>
            <person name="Simpson J.R."/>
            <person name="Lauterbach L."/>
            <person name="Steele A.D."/>
            <person name="Gui C."/>
            <person name="Meng S."/>
            <person name="Li G."/>
            <person name="Viehrig K."/>
            <person name="Ye F."/>
            <person name="Su P."/>
            <person name="Kiefer A.F."/>
            <person name="Nichols A."/>
            <person name="Cepeda A.J."/>
            <person name="Yan W."/>
            <person name="Fan B."/>
            <person name="Jiang Y."/>
            <person name="Adhikari A."/>
            <person name="Zheng C.-J."/>
            <person name="Schuster L."/>
            <person name="Cowan T.M."/>
            <person name="Smanski M.J."/>
            <person name="Chevrette M.G."/>
            <person name="De Carvalho L.P.S."/>
            <person name="Shen B."/>
        </authorList>
    </citation>
    <scope>NUCLEOTIDE SEQUENCE [LARGE SCALE GENOMIC DNA]</scope>
    <source>
        <strain evidence="7 8">NPDC021253</strain>
    </source>
</reference>
<comment type="caution">
    <text evidence="7">The sequence shown here is derived from an EMBL/GenBank/DDBJ whole genome shotgun (WGS) entry which is preliminary data.</text>
</comment>
<dbReference type="PIRSF" id="PIRSF000185">
    <property type="entry name" value="Glu_DH"/>
    <property type="match status" value="1"/>
</dbReference>
<dbReference type="CDD" id="cd05313">
    <property type="entry name" value="NAD_bind_2_Glu_DH"/>
    <property type="match status" value="1"/>
</dbReference>
<evidence type="ECO:0000256" key="2">
    <source>
        <dbReference type="ARBA" id="ARBA00011643"/>
    </source>
</evidence>
<evidence type="ECO:0000256" key="4">
    <source>
        <dbReference type="PIRNR" id="PIRNR000185"/>
    </source>
</evidence>
<organism evidence="7 8">
    <name type="scientific">Micromonospora rubida</name>
    <dbReference type="NCBI Taxonomy" id="2697657"/>
    <lineage>
        <taxon>Bacteria</taxon>
        <taxon>Bacillati</taxon>
        <taxon>Actinomycetota</taxon>
        <taxon>Actinomycetes</taxon>
        <taxon>Micromonosporales</taxon>
        <taxon>Micromonosporaceae</taxon>
        <taxon>Micromonospora</taxon>
    </lineage>
</organism>
<dbReference type="InterPro" id="IPR014362">
    <property type="entry name" value="Glu_DH"/>
</dbReference>
<dbReference type="InterPro" id="IPR006097">
    <property type="entry name" value="Glu/Leu/Phe/Val/Trp_DH_dimer"/>
</dbReference>
<evidence type="ECO:0000259" key="6">
    <source>
        <dbReference type="SMART" id="SM00839"/>
    </source>
</evidence>
<evidence type="ECO:0000313" key="8">
    <source>
        <dbReference type="Proteomes" id="UP001611075"/>
    </source>
</evidence>
<dbReference type="InterPro" id="IPR006095">
    <property type="entry name" value="Glu/Leu/Phe/Val/Trp_DH"/>
</dbReference>
<sequence length="448" mass="48825">MSAQDKLESIFTSVVRRNPGEAEFHQSVREVLDSVVPALERHPEYAEAKIIERICEPERQIIFRVPWEDDRGEVHINRGFRVEFNSALGPYKGGLRFHPSVYLGIVKFLGFEQLFKNALTGMPIGGGKGGSDFDPKGRSDREVMRFCQSFMTELYRHIGEYTDVPAGDIGVGGREIGYLFGQYKRITNRYESGVLTGKGLSYGGAQVRLEATGYGAVFFAEEMLRADGGDSLDGKRVVVSGSGNVAIYAIEKVHQLGGTVVACSDSSGYIHDDKGINVDVLKQVKEVRRARIDEYVDARRHATFVAGRPVWDVPCQVAIPCATQNELTAADALTLIAGGCTIVVEGANMPTTPEAVRGFAEAGVRFAPGKAANAGGVAASALEMQQNASRDSWTFTHSEQRLREIMRTIHARCHATADEYGMPGNYVAGANIEGFRLVAEAMLAHGLI</sequence>
<dbReference type="InterPro" id="IPR006096">
    <property type="entry name" value="Glu/Leu/Phe/Val/Trp_DH_C"/>
</dbReference>
<dbReference type="SUPFAM" id="SSF51735">
    <property type="entry name" value="NAD(P)-binding Rossmann-fold domains"/>
    <property type="match status" value="1"/>
</dbReference>
<dbReference type="Gene3D" id="1.10.285.10">
    <property type="entry name" value="Glutamate Dehydrogenase, chain A, domain 3"/>
    <property type="match status" value="2"/>
</dbReference>
<dbReference type="PANTHER" id="PTHR43571:SF1">
    <property type="entry name" value="NADP-SPECIFIC GLUTAMATE DEHYDROGENASE 1-RELATED"/>
    <property type="match status" value="1"/>
</dbReference>
<dbReference type="RefSeq" id="WP_396679840.1">
    <property type="nucleotide sequence ID" value="NZ_JBIRPU010000008.1"/>
</dbReference>
<name>A0ABW7SP21_9ACTN</name>
<evidence type="ECO:0000256" key="3">
    <source>
        <dbReference type="ARBA" id="ARBA00023002"/>
    </source>
</evidence>
<dbReference type="SMART" id="SM00839">
    <property type="entry name" value="ELFV_dehydrog"/>
    <property type="match status" value="1"/>
</dbReference>
<dbReference type="EMBL" id="JBIRPU010000008">
    <property type="protein sequence ID" value="MFI0793957.1"/>
    <property type="molecule type" value="Genomic_DNA"/>
</dbReference>
<dbReference type="InterPro" id="IPR033922">
    <property type="entry name" value="NAD_bind_Glu_DH"/>
</dbReference>
<dbReference type="Gene3D" id="3.40.50.10860">
    <property type="entry name" value="Leucine Dehydrogenase, chain A, domain 1"/>
    <property type="match status" value="1"/>
</dbReference>
<accession>A0ABW7SP21</accession>
<comment type="subunit">
    <text evidence="2">Homohexamer.</text>
</comment>
<dbReference type="PRINTS" id="PR00082">
    <property type="entry name" value="GLFDHDRGNASE"/>
</dbReference>
<keyword evidence="3 4" id="KW-0560">Oxidoreductase</keyword>
<feature type="domain" description="Glutamate/phenylalanine/leucine/valine/L-tryptophan dehydrogenase C-terminal" evidence="6">
    <location>
        <begin position="205"/>
        <end position="446"/>
    </location>
</feature>
<dbReference type="Pfam" id="PF02812">
    <property type="entry name" value="ELFV_dehydrog_N"/>
    <property type="match status" value="1"/>
</dbReference>
<dbReference type="Proteomes" id="UP001611075">
    <property type="component" value="Unassembled WGS sequence"/>
</dbReference>
<dbReference type="Gene3D" id="3.40.50.720">
    <property type="entry name" value="NAD(P)-binding Rossmann-like Domain"/>
    <property type="match status" value="1"/>
</dbReference>
<keyword evidence="8" id="KW-1185">Reference proteome</keyword>
<dbReference type="PANTHER" id="PTHR43571">
    <property type="entry name" value="NADP-SPECIFIC GLUTAMATE DEHYDROGENASE 1-RELATED"/>
    <property type="match status" value="1"/>
</dbReference>
<dbReference type="SUPFAM" id="SSF53223">
    <property type="entry name" value="Aminoacid dehydrogenase-like, N-terminal domain"/>
    <property type="match status" value="1"/>
</dbReference>
<dbReference type="InterPro" id="IPR036291">
    <property type="entry name" value="NAD(P)-bd_dom_sf"/>
</dbReference>
<dbReference type="InterPro" id="IPR046346">
    <property type="entry name" value="Aminoacid_DH-like_N_sf"/>
</dbReference>
<comment type="similarity">
    <text evidence="1 4 5">Belongs to the Glu/Leu/Phe/Val dehydrogenases family.</text>
</comment>
<proteinExistence type="inferred from homology"/>
<dbReference type="Pfam" id="PF00208">
    <property type="entry name" value="ELFV_dehydrog"/>
    <property type="match status" value="1"/>
</dbReference>
<evidence type="ECO:0000313" key="7">
    <source>
        <dbReference type="EMBL" id="MFI0793957.1"/>
    </source>
</evidence>
<dbReference type="InterPro" id="IPR050724">
    <property type="entry name" value="Glu_Leu_Phe_Val_DH"/>
</dbReference>
<evidence type="ECO:0000256" key="5">
    <source>
        <dbReference type="RuleBase" id="RU004417"/>
    </source>
</evidence>
<dbReference type="GO" id="GO:0004354">
    <property type="term" value="F:glutamate dehydrogenase (NADP+) activity"/>
    <property type="evidence" value="ECO:0007669"/>
    <property type="project" value="UniProtKB-EC"/>
</dbReference>
<protein>
    <recommendedName>
        <fullName evidence="4">Glutamate dehydrogenase</fullName>
    </recommendedName>
</protein>
<gene>
    <name evidence="7" type="primary">gdhA</name>
    <name evidence="7" type="ORF">ACH4OY_14895</name>
</gene>